<evidence type="ECO:0000313" key="2">
    <source>
        <dbReference type="EMBL" id="RDX45487.1"/>
    </source>
</evidence>
<organism evidence="2 3">
    <name type="scientific">Lentinus brumalis</name>
    <dbReference type="NCBI Taxonomy" id="2498619"/>
    <lineage>
        <taxon>Eukaryota</taxon>
        <taxon>Fungi</taxon>
        <taxon>Dikarya</taxon>
        <taxon>Basidiomycota</taxon>
        <taxon>Agaricomycotina</taxon>
        <taxon>Agaricomycetes</taxon>
        <taxon>Polyporales</taxon>
        <taxon>Polyporaceae</taxon>
        <taxon>Lentinus</taxon>
    </lineage>
</organism>
<feature type="compositionally biased region" description="Basic and acidic residues" evidence="1">
    <location>
        <begin position="368"/>
        <end position="383"/>
    </location>
</feature>
<dbReference type="AlphaFoldDB" id="A0A371CYZ1"/>
<dbReference type="Proteomes" id="UP000256964">
    <property type="component" value="Unassembled WGS sequence"/>
</dbReference>
<protein>
    <submittedName>
        <fullName evidence="2">Uncharacterized protein</fullName>
    </submittedName>
</protein>
<evidence type="ECO:0000256" key="1">
    <source>
        <dbReference type="SAM" id="MobiDB-lite"/>
    </source>
</evidence>
<reference evidence="2 3" key="1">
    <citation type="journal article" date="2018" name="Biotechnol. Biofuels">
        <title>Integrative visual omics of the white-rot fungus Polyporus brumalis exposes the biotechnological potential of its oxidative enzymes for delignifying raw plant biomass.</title>
        <authorList>
            <person name="Miyauchi S."/>
            <person name="Rancon A."/>
            <person name="Drula E."/>
            <person name="Hage H."/>
            <person name="Chaduli D."/>
            <person name="Favel A."/>
            <person name="Grisel S."/>
            <person name="Henrissat B."/>
            <person name="Herpoel-Gimbert I."/>
            <person name="Ruiz-Duenas F.J."/>
            <person name="Chevret D."/>
            <person name="Hainaut M."/>
            <person name="Lin J."/>
            <person name="Wang M."/>
            <person name="Pangilinan J."/>
            <person name="Lipzen A."/>
            <person name="Lesage-Meessen L."/>
            <person name="Navarro D."/>
            <person name="Riley R."/>
            <person name="Grigoriev I.V."/>
            <person name="Zhou S."/>
            <person name="Raouche S."/>
            <person name="Rosso M.N."/>
        </authorList>
    </citation>
    <scope>NUCLEOTIDE SEQUENCE [LARGE SCALE GENOMIC DNA]</scope>
    <source>
        <strain evidence="2 3">BRFM 1820</strain>
    </source>
</reference>
<feature type="region of interest" description="Disordered" evidence="1">
    <location>
        <begin position="360"/>
        <end position="392"/>
    </location>
</feature>
<gene>
    <name evidence="2" type="ORF">OH76DRAFT_1357790</name>
</gene>
<dbReference type="OrthoDB" id="3067792at2759"/>
<keyword evidence="3" id="KW-1185">Reference proteome</keyword>
<accession>A0A371CYZ1</accession>
<dbReference type="EMBL" id="KZ857437">
    <property type="protein sequence ID" value="RDX45487.1"/>
    <property type="molecule type" value="Genomic_DNA"/>
</dbReference>
<evidence type="ECO:0000313" key="3">
    <source>
        <dbReference type="Proteomes" id="UP000256964"/>
    </source>
</evidence>
<name>A0A371CYZ1_9APHY</name>
<sequence length="392" mass="44659">MRISNVVRCILPRLCATRYSAGCVLRAGRVYSTSAADKSRESPSSTEKASKAHYVQASIKTLNPHYLTEADYIHLPSEQEYVFVWDALARSTTVQVSAKVNRRPCATFRPGKSPMTFPAGLAGYLYYWVPATPAPPTAGEIRFRRMFTPSPLAFNNGQDLLSANGLPWRLQLPTIATFDLYQVYRDILLRDGLVSKETFAIAADMGRQRKTWDVESQGLVHSFGQPWYLDLGSKVHWWQFMGERDLFKSAPLPNVLSFKTGDTRLPSPWLGKALCKFVRDEHPRHEEHRVVNIKYHQILQLQPNPEFPVELRDIVKEPKVNTHLRRGLHPWQLDLDACPSALRQGFHVLFANSRLPPLRTSRSLRSKPVGEREHRMAESRKPDVPLLQPRSG</sequence>
<proteinExistence type="predicted"/>